<comment type="similarity">
    <text evidence="1 6">Belongs to the sigma-70 factor family. ECF subfamily.</text>
</comment>
<keyword evidence="4 6" id="KW-0238">DNA-binding</keyword>
<feature type="domain" description="RNA polymerase sigma-70 region 2" evidence="7">
    <location>
        <begin position="26"/>
        <end position="91"/>
    </location>
</feature>
<evidence type="ECO:0000256" key="4">
    <source>
        <dbReference type="ARBA" id="ARBA00023125"/>
    </source>
</evidence>
<dbReference type="PROSITE" id="PS01063">
    <property type="entry name" value="SIGMA70_ECF"/>
    <property type="match status" value="1"/>
</dbReference>
<evidence type="ECO:0000256" key="3">
    <source>
        <dbReference type="ARBA" id="ARBA00023082"/>
    </source>
</evidence>
<name>A0A4R1BQE4_9ACTN</name>
<keyword evidence="5 6" id="KW-0804">Transcription</keyword>
<dbReference type="Pfam" id="PF08281">
    <property type="entry name" value="Sigma70_r4_2"/>
    <property type="match status" value="1"/>
</dbReference>
<dbReference type="Gene3D" id="1.10.10.10">
    <property type="entry name" value="Winged helix-like DNA-binding domain superfamily/Winged helix DNA-binding domain"/>
    <property type="match status" value="1"/>
</dbReference>
<gene>
    <name evidence="9" type="ORF">E0L93_02305</name>
</gene>
<dbReference type="InterPro" id="IPR013324">
    <property type="entry name" value="RNA_pol_sigma_r3/r4-like"/>
</dbReference>
<evidence type="ECO:0000256" key="5">
    <source>
        <dbReference type="ARBA" id="ARBA00023163"/>
    </source>
</evidence>
<proteinExistence type="inferred from homology"/>
<feature type="domain" description="RNA polymerase sigma factor 70 region 4 type 2" evidence="8">
    <location>
        <begin position="128"/>
        <end position="180"/>
    </location>
</feature>
<evidence type="ECO:0000256" key="6">
    <source>
        <dbReference type="RuleBase" id="RU000716"/>
    </source>
</evidence>
<reference evidence="9 10" key="1">
    <citation type="submission" date="2019-03" db="EMBL/GenBank/DDBJ databases">
        <title>Whole genome sequence of a novel Rubrobacter taiwanensis strain, isolated from Yellowstone National Park.</title>
        <authorList>
            <person name="Freed S."/>
            <person name="Ramaley R.F."/>
            <person name="Kyndt J.A."/>
        </authorList>
    </citation>
    <scope>NUCLEOTIDE SEQUENCE [LARGE SCALE GENOMIC DNA]</scope>
    <source>
        <strain evidence="9 10">Yellowstone</strain>
    </source>
</reference>
<comment type="caution">
    <text evidence="9">The sequence shown here is derived from an EMBL/GenBank/DDBJ whole genome shotgun (WGS) entry which is preliminary data.</text>
</comment>
<dbReference type="AlphaFoldDB" id="A0A4R1BQE4"/>
<dbReference type="PANTHER" id="PTHR43133:SF62">
    <property type="entry name" value="RNA POLYMERASE SIGMA FACTOR SIGZ"/>
    <property type="match status" value="1"/>
</dbReference>
<dbReference type="GO" id="GO:0006352">
    <property type="term" value="P:DNA-templated transcription initiation"/>
    <property type="evidence" value="ECO:0007669"/>
    <property type="project" value="InterPro"/>
</dbReference>
<dbReference type="SUPFAM" id="SSF88946">
    <property type="entry name" value="Sigma2 domain of RNA polymerase sigma factors"/>
    <property type="match status" value="1"/>
</dbReference>
<dbReference type="InterPro" id="IPR036388">
    <property type="entry name" value="WH-like_DNA-bd_sf"/>
</dbReference>
<evidence type="ECO:0000256" key="1">
    <source>
        <dbReference type="ARBA" id="ARBA00010641"/>
    </source>
</evidence>
<dbReference type="InterPro" id="IPR000838">
    <property type="entry name" value="RNA_pol_sigma70_ECF_CS"/>
</dbReference>
<evidence type="ECO:0000256" key="2">
    <source>
        <dbReference type="ARBA" id="ARBA00023015"/>
    </source>
</evidence>
<dbReference type="NCBIfam" id="TIGR02937">
    <property type="entry name" value="sigma70-ECF"/>
    <property type="match status" value="1"/>
</dbReference>
<keyword evidence="3 6" id="KW-0731">Sigma factor</keyword>
<keyword evidence="10" id="KW-1185">Reference proteome</keyword>
<evidence type="ECO:0000259" key="8">
    <source>
        <dbReference type="Pfam" id="PF08281"/>
    </source>
</evidence>
<evidence type="ECO:0000259" key="7">
    <source>
        <dbReference type="Pfam" id="PF04542"/>
    </source>
</evidence>
<dbReference type="Pfam" id="PF04542">
    <property type="entry name" value="Sigma70_r2"/>
    <property type="match status" value="1"/>
</dbReference>
<dbReference type="SUPFAM" id="SSF88659">
    <property type="entry name" value="Sigma3 and sigma4 domains of RNA polymerase sigma factors"/>
    <property type="match status" value="1"/>
</dbReference>
<dbReference type="GO" id="GO:0003677">
    <property type="term" value="F:DNA binding"/>
    <property type="evidence" value="ECO:0007669"/>
    <property type="project" value="UniProtKB-KW"/>
</dbReference>
<evidence type="ECO:0000313" key="10">
    <source>
        <dbReference type="Proteomes" id="UP000295244"/>
    </source>
</evidence>
<dbReference type="PANTHER" id="PTHR43133">
    <property type="entry name" value="RNA POLYMERASE ECF-TYPE SIGMA FACTO"/>
    <property type="match status" value="1"/>
</dbReference>
<dbReference type="Gene3D" id="1.10.1740.10">
    <property type="match status" value="1"/>
</dbReference>
<dbReference type="InterPro" id="IPR014284">
    <property type="entry name" value="RNA_pol_sigma-70_dom"/>
</dbReference>
<dbReference type="RefSeq" id="WP_132687944.1">
    <property type="nucleotide sequence ID" value="NZ_SKBU01000006.1"/>
</dbReference>
<keyword evidence="2 6" id="KW-0805">Transcription regulation</keyword>
<dbReference type="InterPro" id="IPR039425">
    <property type="entry name" value="RNA_pol_sigma-70-like"/>
</dbReference>
<dbReference type="InterPro" id="IPR013249">
    <property type="entry name" value="RNA_pol_sigma70_r4_t2"/>
</dbReference>
<dbReference type="CDD" id="cd06171">
    <property type="entry name" value="Sigma70_r4"/>
    <property type="match status" value="1"/>
</dbReference>
<dbReference type="OrthoDB" id="9784272at2"/>
<protein>
    <recommendedName>
        <fullName evidence="6">RNA polymerase sigma factor</fullName>
    </recommendedName>
</protein>
<dbReference type="GO" id="GO:0006950">
    <property type="term" value="P:response to stress"/>
    <property type="evidence" value="ECO:0007669"/>
    <property type="project" value="UniProtKB-ARBA"/>
</dbReference>
<dbReference type="EMBL" id="SKBU01000006">
    <property type="protein sequence ID" value="TCJ19811.1"/>
    <property type="molecule type" value="Genomic_DNA"/>
</dbReference>
<accession>A0A4R1BQE4</accession>
<dbReference type="InterPro" id="IPR013325">
    <property type="entry name" value="RNA_pol_sigma_r2"/>
</dbReference>
<sequence>MNYERLSDEELLGRIVEGEGDALEALYDRHAGLVFSLARRITGDREAAEEVVQDTFLTVWRQAASYSPSRGRPYSWLVRIARNRSIDELRRMDSRERRQRRSREVLDAYTPDPALKAVEDAREAELRRLVSEALQDLPEPQREVVELSYFRGWSQVEISRRTGLPLGTVKTRMRLALSKLRNALRREAKGTPERDGI</sequence>
<organism evidence="9 10">
    <name type="scientific">Rubrobacter taiwanensis</name>
    <dbReference type="NCBI Taxonomy" id="185139"/>
    <lineage>
        <taxon>Bacteria</taxon>
        <taxon>Bacillati</taxon>
        <taxon>Actinomycetota</taxon>
        <taxon>Rubrobacteria</taxon>
        <taxon>Rubrobacterales</taxon>
        <taxon>Rubrobacteraceae</taxon>
        <taxon>Rubrobacter</taxon>
    </lineage>
</organism>
<dbReference type="Proteomes" id="UP000295244">
    <property type="component" value="Unassembled WGS sequence"/>
</dbReference>
<dbReference type="InterPro" id="IPR007627">
    <property type="entry name" value="RNA_pol_sigma70_r2"/>
</dbReference>
<dbReference type="GO" id="GO:0016987">
    <property type="term" value="F:sigma factor activity"/>
    <property type="evidence" value="ECO:0007669"/>
    <property type="project" value="UniProtKB-KW"/>
</dbReference>
<evidence type="ECO:0000313" key="9">
    <source>
        <dbReference type="EMBL" id="TCJ19811.1"/>
    </source>
</evidence>